<proteinExistence type="predicted"/>
<evidence type="ECO:0000313" key="1">
    <source>
        <dbReference type="EMBL" id="KAF2292549.1"/>
    </source>
</evidence>
<dbReference type="AlphaFoldDB" id="A0A6A6KYM0"/>
<sequence>MRLGFCAAKITSTTTFSFSQLSHKWNALSDLRRKVVVVEGKAINWIFMPGYRRTGCWDGRRSFLVPLCNIPGGYVPENPEHSGRPVNMHELPLVSLNQQVEVEEEREMIARPPAKKQKIHVQIDPENPMEVHAYLTKLKEDNKLELGPLQRSEEMSVKEWMEKCYPHIFCVFPQNPKVFFQFSDKSKQNEFLYCHYWLFLFEVRNIVLMDYSVSPDYVESLSKMIRTLEMRGFDCRFLRSEMLVVGNMMKKQQEIILAERNVIAKRTVNLEKELQDLAKQKGKGEELDKRGVQTEEITPEIEMLLKQVNKLQEEQYEGQREPTKTPCAALGQEYVEVILQRHKKMLASKEEEGKRIHQVLEKINQLHRNKAAFSGL</sequence>
<accession>A0A6A6KYM0</accession>
<protein>
    <submittedName>
        <fullName evidence="1">Uncharacterized protein</fullName>
    </submittedName>
</protein>
<comment type="caution">
    <text evidence="1">The sequence shown here is derived from an EMBL/GenBank/DDBJ whole genome shotgun (WGS) entry which is preliminary data.</text>
</comment>
<dbReference type="EMBL" id="JAAGAX010000014">
    <property type="protein sequence ID" value="KAF2292549.1"/>
    <property type="molecule type" value="Genomic_DNA"/>
</dbReference>
<name>A0A6A6KYM0_HEVBR</name>
<organism evidence="1 2">
    <name type="scientific">Hevea brasiliensis</name>
    <name type="common">Para rubber tree</name>
    <name type="synonym">Siphonia brasiliensis</name>
    <dbReference type="NCBI Taxonomy" id="3981"/>
    <lineage>
        <taxon>Eukaryota</taxon>
        <taxon>Viridiplantae</taxon>
        <taxon>Streptophyta</taxon>
        <taxon>Embryophyta</taxon>
        <taxon>Tracheophyta</taxon>
        <taxon>Spermatophyta</taxon>
        <taxon>Magnoliopsida</taxon>
        <taxon>eudicotyledons</taxon>
        <taxon>Gunneridae</taxon>
        <taxon>Pentapetalae</taxon>
        <taxon>rosids</taxon>
        <taxon>fabids</taxon>
        <taxon>Malpighiales</taxon>
        <taxon>Euphorbiaceae</taxon>
        <taxon>Crotonoideae</taxon>
        <taxon>Micrandreae</taxon>
        <taxon>Hevea</taxon>
    </lineage>
</organism>
<gene>
    <name evidence="1" type="ORF">GH714_025449</name>
</gene>
<dbReference type="Proteomes" id="UP000467840">
    <property type="component" value="Chromosome 13"/>
</dbReference>
<evidence type="ECO:0000313" key="2">
    <source>
        <dbReference type="Proteomes" id="UP000467840"/>
    </source>
</evidence>
<keyword evidence="2" id="KW-1185">Reference proteome</keyword>
<reference evidence="1 2" key="1">
    <citation type="journal article" date="2020" name="Mol. Plant">
        <title>The Chromosome-Based Rubber Tree Genome Provides New Insights into Spurge Genome Evolution and Rubber Biosynthesis.</title>
        <authorList>
            <person name="Liu J."/>
            <person name="Shi C."/>
            <person name="Shi C.C."/>
            <person name="Li W."/>
            <person name="Zhang Q.J."/>
            <person name="Zhang Y."/>
            <person name="Li K."/>
            <person name="Lu H.F."/>
            <person name="Shi C."/>
            <person name="Zhu S.T."/>
            <person name="Xiao Z.Y."/>
            <person name="Nan H."/>
            <person name="Yue Y."/>
            <person name="Zhu X.G."/>
            <person name="Wu Y."/>
            <person name="Hong X.N."/>
            <person name="Fan G.Y."/>
            <person name="Tong Y."/>
            <person name="Zhang D."/>
            <person name="Mao C.L."/>
            <person name="Liu Y.L."/>
            <person name="Hao S.J."/>
            <person name="Liu W.Q."/>
            <person name="Lv M.Q."/>
            <person name="Zhang H.B."/>
            <person name="Liu Y."/>
            <person name="Hu-Tang G.R."/>
            <person name="Wang J.P."/>
            <person name="Wang J.H."/>
            <person name="Sun Y.H."/>
            <person name="Ni S.B."/>
            <person name="Chen W.B."/>
            <person name="Zhang X.C."/>
            <person name="Jiao Y.N."/>
            <person name="Eichler E.E."/>
            <person name="Li G.H."/>
            <person name="Liu X."/>
            <person name="Gao L.Z."/>
        </authorList>
    </citation>
    <scope>NUCLEOTIDE SEQUENCE [LARGE SCALE GENOMIC DNA]</scope>
    <source>
        <strain evidence="2">cv. GT1</strain>
        <tissue evidence="1">Leaf</tissue>
    </source>
</reference>